<protein>
    <submittedName>
        <fullName evidence="2">Uncharacterized protein</fullName>
    </submittedName>
</protein>
<name>A0A914XGH5_9BILA</name>
<dbReference type="Proteomes" id="UP000887566">
    <property type="component" value="Unplaced"/>
</dbReference>
<accession>A0A914XGH5</accession>
<evidence type="ECO:0000313" key="2">
    <source>
        <dbReference type="WBParaSite" id="PSAMB.scaffold848size40301.g9172.t1"/>
    </source>
</evidence>
<sequence length="123" mass="13776">MRHGCDLRAVYLPKATVPLLANNDDGQRPTVDQEVTALYPTRLHTHTHIPPAGWLVIRCRNARIGRIPPTSIRAVSRLSLELCAPRCTVSERNECMAWLDDVQIYSRASKVRPTAFAADDCPE</sequence>
<dbReference type="AlphaFoldDB" id="A0A914XGH5"/>
<proteinExistence type="predicted"/>
<keyword evidence="1" id="KW-1185">Reference proteome</keyword>
<organism evidence="1 2">
    <name type="scientific">Plectus sambesii</name>
    <dbReference type="NCBI Taxonomy" id="2011161"/>
    <lineage>
        <taxon>Eukaryota</taxon>
        <taxon>Metazoa</taxon>
        <taxon>Ecdysozoa</taxon>
        <taxon>Nematoda</taxon>
        <taxon>Chromadorea</taxon>
        <taxon>Plectida</taxon>
        <taxon>Plectina</taxon>
        <taxon>Plectoidea</taxon>
        <taxon>Plectidae</taxon>
        <taxon>Plectus</taxon>
    </lineage>
</organism>
<dbReference type="WBParaSite" id="PSAMB.scaffold848size40301.g9172.t1">
    <property type="protein sequence ID" value="PSAMB.scaffold848size40301.g9172.t1"/>
    <property type="gene ID" value="PSAMB.scaffold848size40301.g9172"/>
</dbReference>
<reference evidence="2" key="1">
    <citation type="submission" date="2022-11" db="UniProtKB">
        <authorList>
            <consortium name="WormBaseParasite"/>
        </authorList>
    </citation>
    <scope>IDENTIFICATION</scope>
</reference>
<evidence type="ECO:0000313" key="1">
    <source>
        <dbReference type="Proteomes" id="UP000887566"/>
    </source>
</evidence>